<dbReference type="STRING" id="1754190.A0A1Y2BUP3"/>
<keyword evidence="1" id="KW-0732">Signal</keyword>
<comment type="caution">
    <text evidence="2">The sequence shown here is derived from an EMBL/GenBank/DDBJ whole genome shotgun (WGS) entry which is preliminary data.</text>
</comment>
<dbReference type="OrthoDB" id="10566420at2759"/>
<dbReference type="EMBL" id="MCOG01000136">
    <property type="protein sequence ID" value="ORY38480.1"/>
    <property type="molecule type" value="Genomic_DNA"/>
</dbReference>
<evidence type="ECO:0000256" key="1">
    <source>
        <dbReference type="SAM" id="SignalP"/>
    </source>
</evidence>
<dbReference type="Proteomes" id="UP000193920">
    <property type="component" value="Unassembled WGS sequence"/>
</dbReference>
<dbReference type="InterPro" id="IPR030934">
    <property type="entry name" value="Intein_C"/>
</dbReference>
<evidence type="ECO:0000313" key="2">
    <source>
        <dbReference type="EMBL" id="ORY38480.1"/>
    </source>
</evidence>
<dbReference type="AlphaFoldDB" id="A0A1Y2BUP3"/>
<organism evidence="2 3">
    <name type="scientific">Neocallimastix californiae</name>
    <dbReference type="NCBI Taxonomy" id="1754190"/>
    <lineage>
        <taxon>Eukaryota</taxon>
        <taxon>Fungi</taxon>
        <taxon>Fungi incertae sedis</taxon>
        <taxon>Chytridiomycota</taxon>
        <taxon>Chytridiomycota incertae sedis</taxon>
        <taxon>Neocallimastigomycetes</taxon>
        <taxon>Neocallimastigales</taxon>
        <taxon>Neocallimastigaceae</taxon>
        <taxon>Neocallimastix</taxon>
    </lineage>
</organism>
<keyword evidence="3" id="KW-1185">Reference proteome</keyword>
<name>A0A1Y2BUP3_9FUNG</name>
<feature type="chain" id="PRO_5010992789" evidence="1">
    <location>
        <begin position="17"/>
        <end position="731"/>
    </location>
</feature>
<gene>
    <name evidence="2" type="ORF">LY90DRAFT_672569</name>
</gene>
<dbReference type="PROSITE" id="PS50818">
    <property type="entry name" value="INTEIN_C_TER"/>
    <property type="match status" value="1"/>
</dbReference>
<evidence type="ECO:0000313" key="3">
    <source>
        <dbReference type="Proteomes" id="UP000193920"/>
    </source>
</evidence>
<feature type="signal peptide" evidence="1">
    <location>
        <begin position="1"/>
        <end position="16"/>
    </location>
</feature>
<protein>
    <submittedName>
        <fullName evidence="2">Uncharacterized protein</fullName>
    </submittedName>
</protein>
<reference evidence="2 3" key="1">
    <citation type="submission" date="2016-08" db="EMBL/GenBank/DDBJ databases">
        <title>A Parts List for Fungal Cellulosomes Revealed by Comparative Genomics.</title>
        <authorList>
            <consortium name="DOE Joint Genome Institute"/>
            <person name="Haitjema C.H."/>
            <person name="Gilmore S.P."/>
            <person name="Henske J.K."/>
            <person name="Solomon K.V."/>
            <person name="De Groot R."/>
            <person name="Kuo A."/>
            <person name="Mondo S.J."/>
            <person name="Salamov A.A."/>
            <person name="Labutti K."/>
            <person name="Zhao Z."/>
            <person name="Chiniquy J."/>
            <person name="Barry K."/>
            <person name="Brewer H.M."/>
            <person name="Purvine S.O."/>
            <person name="Wright A.T."/>
            <person name="Boxma B."/>
            <person name="Van Alen T."/>
            <person name="Hackstein J.H."/>
            <person name="Baker S.E."/>
            <person name="Grigoriev I.V."/>
            <person name="O'Malley M.A."/>
        </authorList>
    </citation>
    <scope>NUCLEOTIDE SEQUENCE [LARGE SCALE GENOMIC DNA]</scope>
    <source>
        <strain evidence="2 3">G1</strain>
    </source>
</reference>
<accession>A0A1Y2BUP3</accession>
<sequence length="731" mass="84590">MAIIIPVLVLLIVTMSINSPIEENIYDDNAKYYCKNLLPGEDLLSEFGAKLRVTDYDVLFYHNDNDDDETSVNAIENCDYYGGIEELRLEEDGLILYCRNDNCVKYLARIEAPRDLSSLEYYRLTIKYKKPEMEKPNLMIIDTKNSEAVWGYYPIRFLSSLKQVNKIKTDNYGRIYEDNTLSIFDKMRSTEGDESYIYLSLEDGLKLKDKNVNDIYNMKIENNNFLINNKIVIKNKNNLELTYNGISNKLIMSNRTHENIWELYESKKCDKIISNNKNCNTFYTYNQINITNTNEIFKFEDNTLVYSKDPNNKKINKFNISKYTGINEPLFSINLNSDGSIGLNNNQYFIHKEYFVTDKYYQLKNIGGNLILLSSTGEFKWSLNKNISNREYNTNIINIDDSFSENEMIYCGDYSVIILGGQLLYRDHKAKTSTVIKFSRTDNYLTSISVNADSIVFYGEDSVGRIFEKISPYGRNLNSALRCEKRNRGIVWDNGDVIAHTHSTVKKLSTPSVVMETKTTTIPYATTTPVTKSKTYYSYSFQGTVPDGSFFYIGVNNLSTTNKIKLQSSKYKNWLFESTSNPSKMYLANASNALTDMCLSVSNQKKSDSIYYMNIVNCNNTNYKFKFNTSNTDSKDETKYANLLIIYNNKNVYKINGKPMCVYYETYLYAHPCNDPKKNDTSLGWKRTTNSNYIKKYTENVVTTAYSVVKSKYPRTTSKTYYTTIYNIDII</sequence>
<proteinExistence type="predicted"/>